<keyword evidence="7" id="KW-1185">Reference proteome</keyword>
<dbReference type="InterPro" id="IPR009057">
    <property type="entry name" value="Homeodomain-like_sf"/>
</dbReference>
<dbReference type="Pfam" id="PF17940">
    <property type="entry name" value="TetR_C_31"/>
    <property type="match status" value="1"/>
</dbReference>
<name>A0ABQ3XTI0_9ACTN</name>
<evidence type="ECO:0000313" key="6">
    <source>
        <dbReference type="EMBL" id="GID61828.1"/>
    </source>
</evidence>
<dbReference type="SUPFAM" id="SSF46689">
    <property type="entry name" value="Homeodomain-like"/>
    <property type="match status" value="1"/>
</dbReference>
<keyword evidence="3" id="KW-0804">Transcription</keyword>
<comment type="caution">
    <text evidence="6">The sequence shown here is derived from an EMBL/GenBank/DDBJ whole genome shotgun (WGS) entry which is preliminary data.</text>
</comment>
<dbReference type="EMBL" id="BOMG01000141">
    <property type="protein sequence ID" value="GID61828.1"/>
    <property type="molecule type" value="Genomic_DNA"/>
</dbReference>
<feature type="DNA-binding region" description="H-T-H motif" evidence="4">
    <location>
        <begin position="37"/>
        <end position="56"/>
    </location>
</feature>
<protein>
    <submittedName>
        <fullName evidence="6">TetR family transcriptional regulator</fullName>
    </submittedName>
</protein>
<keyword evidence="1" id="KW-0805">Transcription regulation</keyword>
<evidence type="ECO:0000256" key="4">
    <source>
        <dbReference type="PROSITE-ProRule" id="PRU00335"/>
    </source>
</evidence>
<organism evidence="6 7">
    <name type="scientific">Actinoplanes couchii</name>
    <dbReference type="NCBI Taxonomy" id="403638"/>
    <lineage>
        <taxon>Bacteria</taxon>
        <taxon>Bacillati</taxon>
        <taxon>Actinomycetota</taxon>
        <taxon>Actinomycetes</taxon>
        <taxon>Micromonosporales</taxon>
        <taxon>Micromonosporaceae</taxon>
        <taxon>Actinoplanes</taxon>
    </lineage>
</organism>
<dbReference type="InterPro" id="IPR041583">
    <property type="entry name" value="TetR_C_31"/>
</dbReference>
<evidence type="ECO:0000256" key="3">
    <source>
        <dbReference type="ARBA" id="ARBA00023163"/>
    </source>
</evidence>
<dbReference type="PROSITE" id="PS50977">
    <property type="entry name" value="HTH_TETR_2"/>
    <property type="match status" value="1"/>
</dbReference>
<proteinExistence type="predicted"/>
<dbReference type="PANTHER" id="PTHR47506:SF6">
    <property type="entry name" value="HTH-TYPE TRANSCRIPTIONAL REPRESSOR NEMR"/>
    <property type="match status" value="1"/>
</dbReference>
<accession>A0ABQ3XTI0</accession>
<evidence type="ECO:0000313" key="7">
    <source>
        <dbReference type="Proteomes" id="UP000612282"/>
    </source>
</evidence>
<evidence type="ECO:0000259" key="5">
    <source>
        <dbReference type="PROSITE" id="PS50977"/>
    </source>
</evidence>
<dbReference type="RefSeq" id="WP_203810174.1">
    <property type="nucleotide sequence ID" value="NZ_BAAAQE010000022.1"/>
</dbReference>
<evidence type="ECO:0000256" key="2">
    <source>
        <dbReference type="ARBA" id="ARBA00023125"/>
    </source>
</evidence>
<keyword evidence="2 4" id="KW-0238">DNA-binding</keyword>
<dbReference type="Gene3D" id="1.10.357.10">
    <property type="entry name" value="Tetracycline Repressor, domain 2"/>
    <property type="match status" value="1"/>
</dbReference>
<evidence type="ECO:0000256" key="1">
    <source>
        <dbReference type="ARBA" id="ARBA00023015"/>
    </source>
</evidence>
<reference evidence="6 7" key="1">
    <citation type="submission" date="2021-01" db="EMBL/GenBank/DDBJ databases">
        <title>Whole genome shotgun sequence of Actinoplanes couchii NBRC 106145.</title>
        <authorList>
            <person name="Komaki H."/>
            <person name="Tamura T."/>
        </authorList>
    </citation>
    <scope>NUCLEOTIDE SEQUENCE [LARGE SCALE GENOMIC DNA]</scope>
    <source>
        <strain evidence="6 7">NBRC 106145</strain>
    </source>
</reference>
<dbReference type="InterPro" id="IPR001647">
    <property type="entry name" value="HTH_TetR"/>
</dbReference>
<gene>
    <name evidence="6" type="ORF">Aco03nite_102320</name>
</gene>
<feature type="domain" description="HTH tetR-type" evidence="5">
    <location>
        <begin position="14"/>
        <end position="74"/>
    </location>
</feature>
<sequence>MPTEPGKGGRRYEPDRRGRIIDTALAVIAEHGIAGTSHRRIADAAGIPLGSMTYYFSGIDEVITAAFTTLSEQWVTRYDDALHAAKSVDEVCGAVAALICGQTPHGRRDMVLLLELYAYMSRRPDCRAVVAAWMTANHQVLARHVGEPTARALDAVVEGIMIHNFVQPGRLPYDEVLPLLRKIAELP</sequence>
<dbReference type="Proteomes" id="UP000612282">
    <property type="component" value="Unassembled WGS sequence"/>
</dbReference>
<dbReference type="Pfam" id="PF00440">
    <property type="entry name" value="TetR_N"/>
    <property type="match status" value="1"/>
</dbReference>
<dbReference type="InterPro" id="IPR036271">
    <property type="entry name" value="Tet_transcr_reg_TetR-rel_C_sf"/>
</dbReference>
<dbReference type="PANTHER" id="PTHR47506">
    <property type="entry name" value="TRANSCRIPTIONAL REGULATORY PROTEIN"/>
    <property type="match status" value="1"/>
</dbReference>
<dbReference type="SUPFAM" id="SSF48498">
    <property type="entry name" value="Tetracyclin repressor-like, C-terminal domain"/>
    <property type="match status" value="1"/>
</dbReference>